<dbReference type="RefSeq" id="WP_179824881.1">
    <property type="nucleotide sequence ID" value="NZ_JACCFS010000001.1"/>
</dbReference>
<reference evidence="1 2" key="1">
    <citation type="submission" date="2020-07" db="EMBL/GenBank/DDBJ databases">
        <title>Sequencing the genomes of 1000 actinobacteria strains.</title>
        <authorList>
            <person name="Klenk H.-P."/>
        </authorList>
    </citation>
    <scope>NUCLEOTIDE SEQUENCE [LARGE SCALE GENOMIC DNA]</scope>
    <source>
        <strain evidence="1 2">DSM 44442</strain>
    </source>
</reference>
<organism evidence="1 2">
    <name type="scientific">Nocardiopsis aegyptia</name>
    <dbReference type="NCBI Taxonomy" id="220378"/>
    <lineage>
        <taxon>Bacteria</taxon>
        <taxon>Bacillati</taxon>
        <taxon>Actinomycetota</taxon>
        <taxon>Actinomycetes</taxon>
        <taxon>Streptosporangiales</taxon>
        <taxon>Nocardiopsidaceae</taxon>
        <taxon>Nocardiopsis</taxon>
    </lineage>
</organism>
<dbReference type="AlphaFoldDB" id="A0A7Z0JBM2"/>
<dbReference type="EMBL" id="JACCFS010000001">
    <property type="protein sequence ID" value="NYJ35610.1"/>
    <property type="molecule type" value="Genomic_DNA"/>
</dbReference>
<proteinExistence type="predicted"/>
<dbReference type="Proteomes" id="UP000572051">
    <property type="component" value="Unassembled WGS sequence"/>
</dbReference>
<comment type="caution">
    <text evidence="1">The sequence shown here is derived from an EMBL/GenBank/DDBJ whole genome shotgun (WGS) entry which is preliminary data.</text>
</comment>
<protein>
    <submittedName>
        <fullName evidence="1">Uncharacterized protein</fullName>
    </submittedName>
</protein>
<keyword evidence="2" id="KW-1185">Reference proteome</keyword>
<accession>A0A7Z0JBM2</accession>
<name>A0A7Z0JBM2_9ACTN</name>
<evidence type="ECO:0000313" key="2">
    <source>
        <dbReference type="Proteomes" id="UP000572051"/>
    </source>
</evidence>
<gene>
    <name evidence="1" type="ORF">HNR10_003491</name>
</gene>
<evidence type="ECO:0000313" key="1">
    <source>
        <dbReference type="EMBL" id="NYJ35610.1"/>
    </source>
</evidence>
<sequence length="59" mass="6003">MSDMNAGILEEIEDQNLFVASGDNPPSVSIITICGPTMSPVCDGGVISLATVVTCASCK</sequence>